<keyword evidence="2" id="KW-1185">Reference proteome</keyword>
<dbReference type="Proteomes" id="UP000016843">
    <property type="component" value="Unassembled WGS sequence"/>
</dbReference>
<gene>
    <name evidence="1" type="ORF">P872_13340</name>
</gene>
<evidence type="ECO:0000313" key="1">
    <source>
        <dbReference type="EMBL" id="ERM80286.1"/>
    </source>
</evidence>
<name>U5BUM6_9BACT</name>
<proteinExistence type="predicted"/>
<accession>U5BUM6</accession>
<reference evidence="1 2" key="1">
    <citation type="journal article" date="2013" name="Genome Announc.">
        <title>Draft Genome Sequence of the Psychrophilic and Alkaliphilic Rhodonellum psychrophilum Strain GCM71T.</title>
        <authorList>
            <person name="Hauptmann A.L."/>
            <person name="Glaring M.A."/>
            <person name="Hallin P.F."/>
            <person name="Prieme A."/>
            <person name="Stougaard P."/>
        </authorList>
    </citation>
    <scope>NUCLEOTIDE SEQUENCE [LARGE SCALE GENOMIC DNA]</scope>
    <source>
        <strain evidence="1 2">GCM71</strain>
    </source>
</reference>
<sequence>MRSKMQENQTIGRLIPDTIWVKSKTINNQLNIS</sequence>
<evidence type="ECO:0000313" key="2">
    <source>
        <dbReference type="Proteomes" id="UP000016843"/>
    </source>
</evidence>
<protein>
    <submittedName>
        <fullName evidence="1">Uncharacterized protein</fullName>
    </submittedName>
</protein>
<comment type="caution">
    <text evidence="1">The sequence shown here is derived from an EMBL/GenBank/DDBJ whole genome shotgun (WGS) entry which is preliminary data.</text>
</comment>
<organism evidence="1 2">
    <name type="scientific">Rhodonellum psychrophilum GCM71 = DSM 17998</name>
    <dbReference type="NCBI Taxonomy" id="1123057"/>
    <lineage>
        <taxon>Bacteria</taxon>
        <taxon>Pseudomonadati</taxon>
        <taxon>Bacteroidota</taxon>
        <taxon>Cytophagia</taxon>
        <taxon>Cytophagales</taxon>
        <taxon>Cytophagaceae</taxon>
        <taxon>Rhodonellum</taxon>
    </lineage>
</organism>
<dbReference type="AlphaFoldDB" id="U5BUM6"/>
<dbReference type="EMBL" id="AWXR01000119">
    <property type="protein sequence ID" value="ERM80286.1"/>
    <property type="molecule type" value="Genomic_DNA"/>
</dbReference>